<dbReference type="EMBL" id="CATOUU010000020">
    <property type="protein sequence ID" value="CAI9913187.1"/>
    <property type="molecule type" value="Genomic_DNA"/>
</dbReference>
<evidence type="ECO:0000256" key="1">
    <source>
        <dbReference type="ARBA" id="ARBA00022614"/>
    </source>
</evidence>
<dbReference type="EMBL" id="CAXDID020000614">
    <property type="protein sequence ID" value="CAL6106678.1"/>
    <property type="molecule type" value="Genomic_DNA"/>
</dbReference>
<keyword evidence="5" id="KW-1185">Reference proteome</keyword>
<dbReference type="SMART" id="SM00365">
    <property type="entry name" value="LRR_SD22"/>
    <property type="match status" value="6"/>
</dbReference>
<reference evidence="3" key="1">
    <citation type="submission" date="2023-06" db="EMBL/GenBank/DDBJ databases">
        <authorList>
            <person name="Kurt Z."/>
        </authorList>
    </citation>
    <scope>NUCLEOTIDE SEQUENCE</scope>
</reference>
<comment type="caution">
    <text evidence="3">The sequence shown here is derived from an EMBL/GenBank/DDBJ whole genome shotgun (WGS) entry which is preliminary data.</text>
</comment>
<dbReference type="InterPro" id="IPR050836">
    <property type="entry name" value="SDS22/Internalin_LRR"/>
</dbReference>
<evidence type="ECO:0000313" key="4">
    <source>
        <dbReference type="EMBL" id="CAL6106678.1"/>
    </source>
</evidence>
<organism evidence="3">
    <name type="scientific">Hexamita inflata</name>
    <dbReference type="NCBI Taxonomy" id="28002"/>
    <lineage>
        <taxon>Eukaryota</taxon>
        <taxon>Metamonada</taxon>
        <taxon>Diplomonadida</taxon>
        <taxon>Hexamitidae</taxon>
        <taxon>Hexamitinae</taxon>
        <taxon>Hexamita</taxon>
    </lineage>
</organism>
<keyword evidence="1" id="KW-0433">Leucine-rich repeat</keyword>
<dbReference type="Gene3D" id="3.80.10.10">
    <property type="entry name" value="Ribonuclease Inhibitor"/>
    <property type="match status" value="2"/>
</dbReference>
<dbReference type="Proteomes" id="UP001642409">
    <property type="component" value="Unassembled WGS sequence"/>
</dbReference>
<dbReference type="InterPro" id="IPR001611">
    <property type="entry name" value="Leu-rich_rpt"/>
</dbReference>
<dbReference type="PANTHER" id="PTHR46652">
    <property type="entry name" value="LEUCINE-RICH REPEAT AND IQ DOMAIN-CONTAINING PROTEIN 1-RELATED"/>
    <property type="match status" value="1"/>
</dbReference>
<evidence type="ECO:0000256" key="2">
    <source>
        <dbReference type="ARBA" id="ARBA00022737"/>
    </source>
</evidence>
<proteinExistence type="predicted"/>
<dbReference type="AlphaFoldDB" id="A0AA86N5D3"/>
<accession>A0AA86N5D3</accession>
<reference evidence="4 5" key="2">
    <citation type="submission" date="2024-07" db="EMBL/GenBank/DDBJ databases">
        <authorList>
            <person name="Akdeniz Z."/>
        </authorList>
    </citation>
    <scope>NUCLEOTIDE SEQUENCE [LARGE SCALE GENOMIC DNA]</scope>
</reference>
<sequence>MSKSNMEISQPQNTMQIKKQKYNQAKIQQFKPLISNGKLEIQSNDSLKSLDFIESLDIEKLEIVNCKNIQPKLSSESITDLTIESCALENIDFTLNNIQILNLNNNNLSKSVKICSSSFKQLKELYLNGNKKLKINNIQGLAQLQKLNMANCDVYDITGLCELKNLRELCLDENDVDLSSIGGLNLDKLYLNKCNIRGVQELHEMIGLKELALSHNKLDIAPLETLIQLTKLELSSCCIKNIDALRYMNNLTELNLSSNLNIDINGLQPLTQLKYLDLSQCSLKDISSLRYLKDLSVLYLSLNTNIDLTPLQYLTKLTKLVLWNSSIKDVYALSSLINLNELHLDENQIVYIEPLKELKKLKQLKVQYNKILDLQHIQNLNTISCESWDQRQPSHLELNLANMAKDINNVIITRRKIKSGQANIILQIQNTKQRVSLQQQNAYENLLLLSKLATYLFQTLINDSQ</sequence>
<dbReference type="InterPro" id="IPR032675">
    <property type="entry name" value="LRR_dom_sf"/>
</dbReference>
<gene>
    <name evidence="4" type="ORF">HINF_LOCUS73868</name>
    <name evidence="3" type="ORF">HINF_LOCUS832</name>
</gene>
<keyword evidence="2" id="KW-0677">Repeat</keyword>
<protein>
    <submittedName>
        <fullName evidence="3">Leucine-rich repeat domain-containing protein</fullName>
    </submittedName>
    <submittedName>
        <fullName evidence="4">Leucine-rich_repeat domain-containing protein</fullName>
    </submittedName>
</protein>
<dbReference type="PANTHER" id="PTHR46652:SF3">
    <property type="entry name" value="LEUCINE-RICH REPEAT-CONTAINING PROTEIN 9"/>
    <property type="match status" value="1"/>
</dbReference>
<name>A0AA86N5D3_9EUKA</name>
<evidence type="ECO:0000313" key="5">
    <source>
        <dbReference type="Proteomes" id="UP001642409"/>
    </source>
</evidence>
<evidence type="ECO:0000313" key="3">
    <source>
        <dbReference type="EMBL" id="CAI9913187.1"/>
    </source>
</evidence>
<dbReference type="PROSITE" id="PS51450">
    <property type="entry name" value="LRR"/>
    <property type="match status" value="4"/>
</dbReference>
<dbReference type="SUPFAM" id="SSF52058">
    <property type="entry name" value="L domain-like"/>
    <property type="match status" value="1"/>
</dbReference>